<dbReference type="CDD" id="cd06580">
    <property type="entry name" value="TM_PBP1_transp_TpRbsC_like"/>
    <property type="match status" value="1"/>
</dbReference>
<keyword evidence="4 6" id="KW-1133">Transmembrane helix</keyword>
<evidence type="ECO:0000313" key="7">
    <source>
        <dbReference type="EMBL" id="GAK54760.1"/>
    </source>
</evidence>
<evidence type="ECO:0000256" key="3">
    <source>
        <dbReference type="ARBA" id="ARBA00022692"/>
    </source>
</evidence>
<name>A0A0S6W556_VECG1</name>
<dbReference type="eggNOG" id="COG1079">
    <property type="taxonomic scope" value="Bacteria"/>
</dbReference>
<keyword evidence="2" id="KW-1003">Cell membrane</keyword>
<keyword evidence="8" id="KW-1185">Reference proteome</keyword>
<dbReference type="STRING" id="1499967.U27_01590"/>
<comment type="subcellular location">
    <subcellularLocation>
        <location evidence="1">Cell membrane</location>
        <topology evidence="1">Multi-pass membrane protein</topology>
    </subcellularLocation>
</comment>
<evidence type="ECO:0000256" key="6">
    <source>
        <dbReference type="SAM" id="Phobius"/>
    </source>
</evidence>
<organism evidence="7">
    <name type="scientific">Vecturithrix granuli</name>
    <dbReference type="NCBI Taxonomy" id="1499967"/>
    <lineage>
        <taxon>Bacteria</taxon>
        <taxon>Candidatus Moduliflexota</taxon>
        <taxon>Candidatus Vecturitrichia</taxon>
        <taxon>Candidatus Vecturitrichales</taxon>
        <taxon>Candidatus Vecturitrichaceae</taxon>
        <taxon>Candidatus Vecturithrix</taxon>
    </lineage>
</organism>
<evidence type="ECO:0000313" key="8">
    <source>
        <dbReference type="Proteomes" id="UP000030661"/>
    </source>
</evidence>
<keyword evidence="3 6" id="KW-0812">Transmembrane</keyword>
<dbReference type="EMBL" id="DF820463">
    <property type="protein sequence ID" value="GAK54760.1"/>
    <property type="molecule type" value="Genomic_DNA"/>
</dbReference>
<dbReference type="GO" id="GO:0022857">
    <property type="term" value="F:transmembrane transporter activity"/>
    <property type="evidence" value="ECO:0007669"/>
    <property type="project" value="InterPro"/>
</dbReference>
<feature type="transmembrane region" description="Helical" evidence="6">
    <location>
        <begin position="238"/>
        <end position="256"/>
    </location>
</feature>
<dbReference type="Proteomes" id="UP000030661">
    <property type="component" value="Unassembled WGS sequence"/>
</dbReference>
<evidence type="ECO:0000256" key="1">
    <source>
        <dbReference type="ARBA" id="ARBA00004651"/>
    </source>
</evidence>
<dbReference type="GO" id="GO:0005886">
    <property type="term" value="C:plasma membrane"/>
    <property type="evidence" value="ECO:0007669"/>
    <property type="project" value="UniProtKB-SubCell"/>
</dbReference>
<dbReference type="InterPro" id="IPR001851">
    <property type="entry name" value="ABC_transp_permease"/>
</dbReference>
<feature type="transmembrane region" description="Helical" evidence="6">
    <location>
        <begin position="6"/>
        <end position="23"/>
    </location>
</feature>
<protein>
    <submittedName>
        <fullName evidence="7">Inner-membrane translocator</fullName>
    </submittedName>
</protein>
<dbReference type="PANTHER" id="PTHR43370">
    <property type="entry name" value="SUGAR ABC TRANSPORTER INTEGRAL MEMBRANE PROTEIN-RELATED"/>
    <property type="match status" value="1"/>
</dbReference>
<gene>
    <name evidence="7" type="ORF">U27_01590</name>
</gene>
<evidence type="ECO:0000256" key="2">
    <source>
        <dbReference type="ARBA" id="ARBA00022475"/>
    </source>
</evidence>
<feature type="transmembrane region" description="Helical" evidence="6">
    <location>
        <begin position="35"/>
        <end position="56"/>
    </location>
</feature>
<dbReference type="AlphaFoldDB" id="A0A0S6W556"/>
<keyword evidence="5 6" id="KW-0472">Membrane</keyword>
<feature type="transmembrane region" description="Helical" evidence="6">
    <location>
        <begin position="268"/>
        <end position="288"/>
    </location>
</feature>
<feature type="transmembrane region" description="Helical" evidence="6">
    <location>
        <begin position="62"/>
        <end position="84"/>
    </location>
</feature>
<feature type="transmembrane region" description="Helical" evidence="6">
    <location>
        <begin position="145"/>
        <end position="162"/>
    </location>
</feature>
<reference evidence="7" key="1">
    <citation type="journal article" date="2015" name="PeerJ">
        <title>First genomic representation of candidate bacterial phylum KSB3 points to enhanced environmental sensing as a trigger of wastewater bulking.</title>
        <authorList>
            <person name="Sekiguchi Y."/>
            <person name="Ohashi A."/>
            <person name="Parks D.H."/>
            <person name="Yamauchi T."/>
            <person name="Tyson G.W."/>
            <person name="Hugenholtz P."/>
        </authorList>
    </citation>
    <scope>NUCLEOTIDE SEQUENCE [LARGE SCALE GENOMIC DNA]</scope>
</reference>
<feature type="transmembrane region" description="Helical" evidence="6">
    <location>
        <begin position="91"/>
        <end position="109"/>
    </location>
</feature>
<sequence length="308" mass="33149">MLNDTLIVIISTAIPLSVSLMLAGLGEMFTQRSGIFNLGVEGIMLMGAFVGFFTVYRLDNNLLGLLAAMLVGGLMGLLMAVITITLRATQGIAGIGLYMVGWGLSGTLFRNYVGGITSIEGIKVMNLPVLSKIPVLGPMFFQHDPLVYLTFLLVPAAWYVLFKTAWGLKVRAIGTTPQAADTLGVSVEQIRYQCVILGGVMAGLAGAYLSICQAHIFADNITAGRGFIAVALVYFGRWHPLGIMGGALLFSLAHSLQRSIQVYGIDFPYELAVIFPYVLVILVLALSYKSKNLGPTALGKPYEREFRG</sequence>
<accession>A0A0S6W556</accession>
<dbReference type="Pfam" id="PF02653">
    <property type="entry name" value="BPD_transp_2"/>
    <property type="match status" value="1"/>
</dbReference>
<dbReference type="PANTHER" id="PTHR43370:SF2">
    <property type="entry name" value="ABC TRANSPORTER PERMEASE PROTEIN"/>
    <property type="match status" value="1"/>
</dbReference>
<evidence type="ECO:0000256" key="5">
    <source>
        <dbReference type="ARBA" id="ARBA00023136"/>
    </source>
</evidence>
<dbReference type="HOGENOM" id="CLU_040769_1_1_0"/>
<proteinExistence type="predicted"/>
<feature type="transmembrane region" description="Helical" evidence="6">
    <location>
        <begin position="195"/>
        <end position="218"/>
    </location>
</feature>
<evidence type="ECO:0000256" key="4">
    <source>
        <dbReference type="ARBA" id="ARBA00022989"/>
    </source>
</evidence>